<reference evidence="2" key="2">
    <citation type="journal article" date="2023" name="IMA Fungus">
        <title>Comparative genomic study of the Penicillium genus elucidates a diverse pangenome and 15 lateral gene transfer events.</title>
        <authorList>
            <person name="Petersen C."/>
            <person name="Sorensen T."/>
            <person name="Nielsen M.R."/>
            <person name="Sondergaard T.E."/>
            <person name="Sorensen J.L."/>
            <person name="Fitzpatrick D.A."/>
            <person name="Frisvad J.C."/>
            <person name="Nielsen K.L."/>
        </authorList>
    </citation>
    <scope>NUCLEOTIDE SEQUENCE</scope>
    <source>
        <strain evidence="2">IBT 21917</strain>
    </source>
</reference>
<evidence type="ECO:0000313" key="3">
    <source>
        <dbReference type="Proteomes" id="UP001146351"/>
    </source>
</evidence>
<dbReference type="InterPro" id="IPR014942">
    <property type="entry name" value="AbiEii"/>
</dbReference>
<keyword evidence="1" id="KW-0812">Transmembrane</keyword>
<dbReference type="Proteomes" id="UP001146351">
    <property type="component" value="Unassembled WGS sequence"/>
</dbReference>
<keyword evidence="1" id="KW-0472">Membrane</keyword>
<reference evidence="2" key="1">
    <citation type="submission" date="2022-11" db="EMBL/GenBank/DDBJ databases">
        <authorList>
            <person name="Petersen C."/>
        </authorList>
    </citation>
    <scope>NUCLEOTIDE SEQUENCE</scope>
    <source>
        <strain evidence="2">IBT 21917</strain>
    </source>
</reference>
<sequence>MAEVYNTDRFAELYYTSNTADLLQLGLAARFVAMLFEAHHVTYAFIGGWAVYLRGGRRRTQDIDITVATSMDHLKEILMAQPRYYLPLFFLYIVRPIAVALAGRSSCRDGWRTVDEDFPHVPDLAVSMDIVISGNLGTPADLQSSREPINPSRPTPLGSPVLVLGLVFQIYAKLDAFSRRGEQGSKDFLDLEFLLTQYTAQIPTFRDCFAVEQRRYFWSQYAATYPAFPDQVENMRKLLGL</sequence>
<dbReference type="AlphaFoldDB" id="A0A9W9I919"/>
<feature type="transmembrane region" description="Helical" evidence="1">
    <location>
        <begin position="84"/>
        <end position="103"/>
    </location>
</feature>
<proteinExistence type="predicted"/>
<protein>
    <submittedName>
        <fullName evidence="2">Uncharacterized protein</fullName>
    </submittedName>
</protein>
<name>A0A9W9I919_9EURO</name>
<dbReference type="Gene3D" id="3.30.460.40">
    <property type="match status" value="1"/>
</dbReference>
<keyword evidence="1" id="KW-1133">Transmembrane helix</keyword>
<dbReference type="InterPro" id="IPR043519">
    <property type="entry name" value="NT_sf"/>
</dbReference>
<dbReference type="OrthoDB" id="10066232at2759"/>
<keyword evidence="3" id="KW-1185">Reference proteome</keyword>
<organism evidence="2 3">
    <name type="scientific">Penicillium capsulatum</name>
    <dbReference type="NCBI Taxonomy" id="69766"/>
    <lineage>
        <taxon>Eukaryota</taxon>
        <taxon>Fungi</taxon>
        <taxon>Dikarya</taxon>
        <taxon>Ascomycota</taxon>
        <taxon>Pezizomycotina</taxon>
        <taxon>Eurotiomycetes</taxon>
        <taxon>Eurotiomycetidae</taxon>
        <taxon>Eurotiales</taxon>
        <taxon>Aspergillaceae</taxon>
        <taxon>Penicillium</taxon>
    </lineage>
</organism>
<dbReference type="EMBL" id="JAPQKO010000003">
    <property type="protein sequence ID" value="KAJ5172530.1"/>
    <property type="molecule type" value="Genomic_DNA"/>
</dbReference>
<accession>A0A9W9I919</accession>
<dbReference type="SUPFAM" id="SSF81301">
    <property type="entry name" value="Nucleotidyltransferase"/>
    <property type="match status" value="1"/>
</dbReference>
<evidence type="ECO:0000256" key="1">
    <source>
        <dbReference type="SAM" id="Phobius"/>
    </source>
</evidence>
<comment type="caution">
    <text evidence="2">The sequence shown here is derived from an EMBL/GenBank/DDBJ whole genome shotgun (WGS) entry which is preliminary data.</text>
</comment>
<dbReference type="Pfam" id="PF08843">
    <property type="entry name" value="AbiEii"/>
    <property type="match status" value="1"/>
</dbReference>
<gene>
    <name evidence="2" type="ORF">N7492_005123</name>
</gene>
<feature type="transmembrane region" description="Helical" evidence="1">
    <location>
        <begin position="31"/>
        <end position="53"/>
    </location>
</feature>
<evidence type="ECO:0000313" key="2">
    <source>
        <dbReference type="EMBL" id="KAJ5172530.1"/>
    </source>
</evidence>